<keyword evidence="5 8" id="KW-1133">Transmembrane helix</keyword>
<keyword evidence="4 8" id="KW-0812">Transmembrane</keyword>
<dbReference type="InterPro" id="IPR025988">
    <property type="entry name" value="YWFCY_dom"/>
</dbReference>
<dbReference type="GO" id="GO:0005886">
    <property type="term" value="C:plasma membrane"/>
    <property type="evidence" value="ECO:0007669"/>
    <property type="project" value="UniProtKB-SubCell"/>
</dbReference>
<gene>
    <name evidence="10" type="ORF">N2K84_01395</name>
</gene>
<evidence type="ECO:0000256" key="8">
    <source>
        <dbReference type="SAM" id="Phobius"/>
    </source>
</evidence>
<feature type="transmembrane region" description="Helical" evidence="8">
    <location>
        <begin position="20"/>
        <end position="42"/>
    </location>
</feature>
<dbReference type="Pfam" id="PF14293">
    <property type="entry name" value="YWFCY"/>
    <property type="match status" value="1"/>
</dbReference>
<sequence>MSYERQDLVRLHESFRFISYLLLIASLYLSRIDFFAVQGWYIPEFEGLFQKLGQLDFLSDTYLSKTFCLLFLMITCVGTKAHKDRELKVSNIVVQVIVGLTLYWGSLLLLDRYDLAYLGSTFIGFVTLNIGFDNVSKLITVNLMKDRFNLENENFPQEEILKTNEYAINLPTRYMQKGKEHQGWINLVNPFRGTMVIGTPGSGKSYSVVLPFIKQHLQKGFSLCVYDFKYPDLSLVAYNHFLTAKKKGSLMENTRFYVINFDDIRKSFRCNPLAPELMESPIDAFESSRTVLYNLNREWIKKQGEFFSESAVSFFAAVIWFLKKYKGGKYCTLPHAIELLQLDYDDLFEVLSQEKDVVGIINPFISAYQRKANEQLEGQLGSLKIAISKIISREIYWICSGDDFSLDINNPKAPKVVCLANNPLRIEMYGAVLSLFITRMLKIINRKGQHPSSLIFDELPTIYFRGLDTLIATARANRISTLLGMQTIDQLIRDYGKEQANAILTNIGNVFSGQAAGETAKFMQNRMGKILQERQAININRNTQSTTISTQMDYLVPEGKIATLPQGYMVGQVTDNYGELILQKNFNCLVYVDTEKIEKEEKSYQPIPDFYEFDDINEVLERNRLRIQNDIRRITNQKVIDKEKEQEKEEERTRQTPKAEMSQPTESDESNPSSQTDQGSQSDQSQTQMS</sequence>
<dbReference type="SUPFAM" id="SSF52540">
    <property type="entry name" value="P-loop containing nucleoside triphosphate hydrolases"/>
    <property type="match status" value="1"/>
</dbReference>
<evidence type="ECO:0000256" key="7">
    <source>
        <dbReference type="SAM" id="MobiDB-lite"/>
    </source>
</evidence>
<evidence type="ECO:0000313" key="11">
    <source>
        <dbReference type="Proteomes" id="UP001163821"/>
    </source>
</evidence>
<feature type="compositionally biased region" description="Low complexity" evidence="7">
    <location>
        <begin position="673"/>
        <end position="690"/>
    </location>
</feature>
<evidence type="ECO:0000256" key="4">
    <source>
        <dbReference type="ARBA" id="ARBA00022692"/>
    </source>
</evidence>
<dbReference type="Pfam" id="PF02534">
    <property type="entry name" value="T4SS-DNA_transf"/>
    <property type="match status" value="1"/>
</dbReference>
<dbReference type="InterPro" id="IPR003688">
    <property type="entry name" value="TraG/VirD4"/>
</dbReference>
<dbReference type="Gene3D" id="3.40.50.300">
    <property type="entry name" value="P-loop containing nucleotide triphosphate hydrolases"/>
    <property type="match status" value="1"/>
</dbReference>
<comment type="similarity">
    <text evidence="2">Belongs to the VirD4/TraG family.</text>
</comment>
<feature type="transmembrane region" description="Helical" evidence="8">
    <location>
        <begin position="62"/>
        <end position="79"/>
    </location>
</feature>
<comment type="subcellular location">
    <subcellularLocation>
        <location evidence="1">Cell membrane</location>
        <topology evidence="1">Multi-pass membrane protein</topology>
    </subcellularLocation>
</comment>
<feature type="compositionally biased region" description="Basic and acidic residues" evidence="7">
    <location>
        <begin position="638"/>
        <end position="654"/>
    </location>
</feature>
<dbReference type="PANTHER" id="PTHR37937">
    <property type="entry name" value="CONJUGATIVE TRANSFER: DNA TRANSPORT"/>
    <property type="match status" value="1"/>
</dbReference>
<dbReference type="CDD" id="cd01127">
    <property type="entry name" value="TrwB_TraG_TraD_VirD4"/>
    <property type="match status" value="1"/>
</dbReference>
<evidence type="ECO:0000256" key="1">
    <source>
        <dbReference type="ARBA" id="ARBA00004651"/>
    </source>
</evidence>
<protein>
    <submittedName>
        <fullName evidence="10">Type IV secretory system conjugative DNA transfer family protein</fullName>
    </submittedName>
</protein>
<feature type="region of interest" description="Disordered" evidence="7">
    <location>
        <begin position="638"/>
        <end position="690"/>
    </location>
</feature>
<keyword evidence="11" id="KW-1185">Reference proteome</keyword>
<name>A0AA41Y0T4_9BACT</name>
<feature type="transmembrane region" description="Helical" evidence="8">
    <location>
        <begin position="91"/>
        <end position="110"/>
    </location>
</feature>
<evidence type="ECO:0000256" key="6">
    <source>
        <dbReference type="ARBA" id="ARBA00023136"/>
    </source>
</evidence>
<accession>A0AA41Y0T4</accession>
<dbReference type="AlphaFoldDB" id="A0AA41Y0T4"/>
<dbReference type="Proteomes" id="UP001163821">
    <property type="component" value="Unassembled WGS sequence"/>
</dbReference>
<comment type="caution">
    <text evidence="10">The sequence shown here is derived from an EMBL/GenBank/DDBJ whole genome shotgun (WGS) entry which is preliminary data.</text>
</comment>
<evidence type="ECO:0000256" key="3">
    <source>
        <dbReference type="ARBA" id="ARBA00022475"/>
    </source>
</evidence>
<evidence type="ECO:0000256" key="5">
    <source>
        <dbReference type="ARBA" id="ARBA00022989"/>
    </source>
</evidence>
<feature type="domain" description="YWFCY" evidence="9">
    <location>
        <begin position="5"/>
        <end position="139"/>
    </location>
</feature>
<proteinExistence type="inferred from homology"/>
<reference evidence="10" key="1">
    <citation type="submission" date="2022-10" db="EMBL/GenBank/DDBJ databases">
        <title>Gaoshiqiia sediminis gen. nov., sp. nov., isolated from coastal sediment.</title>
        <authorList>
            <person name="Yu W.X."/>
            <person name="Mu D.S."/>
            <person name="Du J.Z."/>
            <person name="Liang Y.Q."/>
        </authorList>
    </citation>
    <scope>NUCLEOTIDE SEQUENCE</scope>
    <source>
        <strain evidence="10">A06</strain>
    </source>
</reference>
<evidence type="ECO:0000313" key="10">
    <source>
        <dbReference type="EMBL" id="MCW0481364.1"/>
    </source>
</evidence>
<dbReference type="PANTHER" id="PTHR37937:SF1">
    <property type="entry name" value="CONJUGATIVE TRANSFER: DNA TRANSPORT"/>
    <property type="match status" value="1"/>
</dbReference>
<dbReference type="InterPro" id="IPR027417">
    <property type="entry name" value="P-loop_NTPase"/>
</dbReference>
<evidence type="ECO:0000259" key="9">
    <source>
        <dbReference type="Pfam" id="PF14293"/>
    </source>
</evidence>
<keyword evidence="3" id="KW-1003">Cell membrane</keyword>
<organism evidence="10 11">
    <name type="scientific">Gaoshiqia sediminis</name>
    <dbReference type="NCBI Taxonomy" id="2986998"/>
    <lineage>
        <taxon>Bacteria</taxon>
        <taxon>Pseudomonadati</taxon>
        <taxon>Bacteroidota</taxon>
        <taxon>Bacteroidia</taxon>
        <taxon>Marinilabiliales</taxon>
        <taxon>Prolixibacteraceae</taxon>
        <taxon>Gaoshiqia</taxon>
    </lineage>
</organism>
<dbReference type="RefSeq" id="WP_282589971.1">
    <property type="nucleotide sequence ID" value="NZ_JAPAAF010000001.1"/>
</dbReference>
<evidence type="ECO:0000256" key="2">
    <source>
        <dbReference type="ARBA" id="ARBA00008806"/>
    </source>
</evidence>
<keyword evidence="6 8" id="KW-0472">Membrane</keyword>
<dbReference type="InterPro" id="IPR051539">
    <property type="entry name" value="T4SS-coupling_protein"/>
</dbReference>
<dbReference type="EMBL" id="JAPAAF010000001">
    <property type="protein sequence ID" value="MCW0481364.1"/>
    <property type="molecule type" value="Genomic_DNA"/>
</dbReference>